<evidence type="ECO:0000313" key="4">
    <source>
        <dbReference type="EMBL" id="EAJ7104208.1"/>
    </source>
</evidence>
<gene>
    <name evidence="3" type="ORF">CT510_02230</name>
    <name evidence="4" type="ORF">YZ54_01635</name>
</gene>
<dbReference type="Gene3D" id="3.40.30.10">
    <property type="entry name" value="Glutaredoxin"/>
    <property type="match status" value="1"/>
</dbReference>
<dbReference type="InterPro" id="IPR036249">
    <property type="entry name" value="Thioredoxin-like_sf"/>
</dbReference>
<dbReference type="EMBL" id="AACABH010000005">
    <property type="protein sequence ID" value="EAJ7104208.1"/>
    <property type="molecule type" value="Genomic_DNA"/>
</dbReference>
<dbReference type="AlphaFoldDB" id="A0A5L4TLX4"/>
<organism evidence="3 5">
    <name type="scientific">Campylobacter upsaliensis</name>
    <dbReference type="NCBI Taxonomy" id="28080"/>
    <lineage>
        <taxon>Bacteria</taxon>
        <taxon>Pseudomonadati</taxon>
        <taxon>Campylobacterota</taxon>
        <taxon>Epsilonproteobacteria</taxon>
        <taxon>Campylobacterales</taxon>
        <taxon>Campylobacteraceae</taxon>
        <taxon>Campylobacter</taxon>
    </lineage>
</organism>
<comment type="caution">
    <text evidence="3">The sequence shown here is derived from an EMBL/GenBank/DDBJ whole genome shotgun (WGS) entry which is preliminary data.</text>
</comment>
<dbReference type="Pfam" id="PF03960">
    <property type="entry name" value="ArsC"/>
    <property type="match status" value="1"/>
</dbReference>
<dbReference type="PANTHER" id="PTHR30041:SF8">
    <property type="entry name" value="PROTEIN YFFB"/>
    <property type="match status" value="1"/>
</dbReference>
<name>A0A5L4TLX4_CAMUP</name>
<proteinExistence type="inferred from homology"/>
<dbReference type="EMBL" id="AABVLA010000006">
    <property type="protein sequence ID" value="EAJ1621472.1"/>
    <property type="molecule type" value="Genomic_DNA"/>
</dbReference>
<accession>A0A5L4TLX4</accession>
<evidence type="ECO:0000313" key="5">
    <source>
        <dbReference type="Proteomes" id="UP000535305"/>
    </source>
</evidence>
<keyword evidence="5" id="KW-1185">Reference proteome</keyword>
<evidence type="ECO:0000313" key="3">
    <source>
        <dbReference type="EMBL" id="EAJ1621472.1"/>
    </source>
</evidence>
<dbReference type="PANTHER" id="PTHR30041">
    <property type="entry name" value="ARSENATE REDUCTASE"/>
    <property type="match status" value="1"/>
</dbReference>
<dbReference type="PROSITE" id="PS51353">
    <property type="entry name" value="ARSC"/>
    <property type="match status" value="1"/>
</dbReference>
<evidence type="ECO:0000256" key="1">
    <source>
        <dbReference type="ARBA" id="ARBA00007198"/>
    </source>
</evidence>
<dbReference type="RefSeq" id="WP_115635854.1">
    <property type="nucleotide sequence ID" value="NZ_CBCVRH010000009.1"/>
</dbReference>
<dbReference type="Proteomes" id="UP000535305">
    <property type="component" value="Unassembled WGS sequence"/>
</dbReference>
<comment type="similarity">
    <text evidence="1 2">Belongs to the ArsC family.</text>
</comment>
<dbReference type="CDD" id="cd02977">
    <property type="entry name" value="ArsC_family"/>
    <property type="match status" value="1"/>
</dbReference>
<dbReference type="InterPro" id="IPR006660">
    <property type="entry name" value="Arsenate_reductase-like"/>
</dbReference>
<sequence>MKLYGIKNCGSVKKAMEFLKVKGVEFEFLDIKKIDEDILSSWLEKREIEDLPNFSGMSARKLNLNKEKMNALTKEELKKMILETPSLIKRPVIEYKGQIYIAKEYENLIS</sequence>
<reference evidence="3 5" key="1">
    <citation type="submission" date="2018-06" db="EMBL/GenBank/DDBJ databases">
        <authorList>
            <consortium name="PulseNet: The National Subtyping Network for Foodborne Disease Surveillance"/>
            <person name="Tarr C.L."/>
            <person name="Trees E."/>
            <person name="Katz L.S."/>
            <person name="Carleton-Romer H.A."/>
            <person name="Stroika S."/>
            <person name="Kucerova Z."/>
            <person name="Roache K.F."/>
            <person name="Sabol A.L."/>
            <person name="Besser J."/>
            <person name="Gerner-Smidt P."/>
        </authorList>
    </citation>
    <scope>NUCLEOTIDE SEQUENCE [LARGE SCALE GENOMIC DNA]</scope>
    <source>
        <strain evidence="4">D2813</strain>
        <strain evidence="3 5">PNUSAC003104</strain>
    </source>
</reference>
<protein>
    <submittedName>
        <fullName evidence="3">ArsC family transcriptional regulator</fullName>
    </submittedName>
</protein>
<evidence type="ECO:0000256" key="2">
    <source>
        <dbReference type="PROSITE-ProRule" id="PRU01282"/>
    </source>
</evidence>
<dbReference type="SUPFAM" id="SSF52833">
    <property type="entry name" value="Thioredoxin-like"/>
    <property type="match status" value="1"/>
</dbReference>